<dbReference type="Proteomes" id="UP000887565">
    <property type="component" value="Unplaced"/>
</dbReference>
<proteinExistence type="predicted"/>
<evidence type="ECO:0000313" key="1">
    <source>
        <dbReference type="Proteomes" id="UP000887565"/>
    </source>
</evidence>
<evidence type="ECO:0000313" key="2">
    <source>
        <dbReference type="WBParaSite" id="nRc.2.0.1.t15819-RA"/>
    </source>
</evidence>
<reference evidence="2" key="1">
    <citation type="submission" date="2022-11" db="UniProtKB">
        <authorList>
            <consortium name="WormBaseParasite"/>
        </authorList>
    </citation>
    <scope>IDENTIFICATION</scope>
</reference>
<sequence>MGQVQGSNVGPADSIIRKRFGVEGRQLRVGSNVGPAGSIIRKRFGVEGRQLRVGK</sequence>
<dbReference type="WBParaSite" id="nRc.2.0.1.t15819-RA">
    <property type="protein sequence ID" value="nRc.2.0.1.t15819-RA"/>
    <property type="gene ID" value="nRc.2.0.1.g15819"/>
</dbReference>
<accession>A0A915IQY3</accession>
<protein>
    <submittedName>
        <fullName evidence="2">Uncharacterized protein</fullName>
    </submittedName>
</protein>
<name>A0A915IQY3_ROMCU</name>
<dbReference type="AlphaFoldDB" id="A0A915IQY3"/>
<keyword evidence="1" id="KW-1185">Reference proteome</keyword>
<organism evidence="1 2">
    <name type="scientific">Romanomermis culicivorax</name>
    <name type="common">Nematode worm</name>
    <dbReference type="NCBI Taxonomy" id="13658"/>
    <lineage>
        <taxon>Eukaryota</taxon>
        <taxon>Metazoa</taxon>
        <taxon>Ecdysozoa</taxon>
        <taxon>Nematoda</taxon>
        <taxon>Enoplea</taxon>
        <taxon>Dorylaimia</taxon>
        <taxon>Mermithida</taxon>
        <taxon>Mermithoidea</taxon>
        <taxon>Mermithidae</taxon>
        <taxon>Romanomermis</taxon>
    </lineage>
</organism>